<accession>A0A382X2W3</accession>
<gene>
    <name evidence="1" type="ORF">METZ01_LOCUS418401</name>
</gene>
<dbReference type="EMBL" id="UINC01164607">
    <property type="protein sequence ID" value="SVD65547.1"/>
    <property type="molecule type" value="Genomic_DNA"/>
</dbReference>
<proteinExistence type="predicted"/>
<dbReference type="AlphaFoldDB" id="A0A382X2W3"/>
<protein>
    <submittedName>
        <fullName evidence="1">Uncharacterized protein</fullName>
    </submittedName>
</protein>
<name>A0A382X2W3_9ZZZZ</name>
<evidence type="ECO:0000313" key="1">
    <source>
        <dbReference type="EMBL" id="SVD65547.1"/>
    </source>
</evidence>
<sequence>MLVRSAVYLADGSDSNGLQSVASLSISRSTSIAENT</sequence>
<reference evidence="1" key="1">
    <citation type="submission" date="2018-05" db="EMBL/GenBank/DDBJ databases">
        <authorList>
            <person name="Lanie J.A."/>
            <person name="Ng W.-L."/>
            <person name="Kazmierczak K.M."/>
            <person name="Andrzejewski T.M."/>
            <person name="Davidsen T.M."/>
            <person name="Wayne K.J."/>
            <person name="Tettelin H."/>
            <person name="Glass J.I."/>
            <person name="Rusch D."/>
            <person name="Podicherti R."/>
            <person name="Tsui H.-C.T."/>
            <person name="Winkler M.E."/>
        </authorList>
    </citation>
    <scope>NUCLEOTIDE SEQUENCE</scope>
</reference>
<organism evidence="1">
    <name type="scientific">marine metagenome</name>
    <dbReference type="NCBI Taxonomy" id="408172"/>
    <lineage>
        <taxon>unclassified sequences</taxon>
        <taxon>metagenomes</taxon>
        <taxon>ecological metagenomes</taxon>
    </lineage>
</organism>